<evidence type="ECO:0000259" key="2">
    <source>
        <dbReference type="Pfam" id="PF01571"/>
    </source>
</evidence>
<sequence>MRIDAAGRIDRSKTIAFQWDGRALFGHPGDTLASALLANDIRLTGRSFKYHRPRGVFSAGSEEPNALVTIGRGAASDPNVRATMQELFDGLEARSQNRWPTLDWDLLSVNNLLAPFLGAGFYYKTFMWPRAFWERVYEPFIRRAAGLGALSGQSDTDIYEKAFAFCDVLVIGAGPAGLMAAEAAALSGAQVILCTEDNALGGRLLVENEIVDGMDGHLWAAEKAEQLGRMDNVRLMIRTTVTGAYDQGTYGALERVGHHLPRRDGLPRECFWRIVARRAVLCAGSIERTVAFQNNDLPGVMQAGAVRAYLNRWGVGAGKAVTVFGNTDDAHRTARDLLEAGVHVAGLIDCRHDVTPQVDCPVHTGAVVSAAHGGRGGVEAITLRHGDGRQERIATDCLGVSGGWNPSVHLTCHMNGRPQWSEEHLAFLPTPDAVPGMSVAGAARGDFLTAACLRGGAEAGAAAATALGFKTEAPAIPEAEDAPYRIQRLWAVPGKGRAWLDYQNDVTVKDVTQAARENFRSVEHMKRYTTQGMATDQGKNSNVTALAILADATGRDIPETGTTTFRPPYTPVAIAAMGAGAQGHGFAPERLTPSHAASIDKGAPMIEAGLWYRPSYFPRPGETTWRQSCDREVKMVREAVGICDVSTLGKIALQGPDVGAFLDVVYANTFSTLKPGRVRYGLMLREDGHVMDDGTCARLDDDRWLMTTTTAAAGLVMRHLDWVQQAFCAKMAVRFVSVTDHWAQFAVAGPKSRDLLNGVLDRPIDNAGFPYMACGAVSVMGVAGRLFRISFSGEHAYEIAIPARYGDSLFRILVARAEAMGGGAYGMEALNVLRIEKGHITHAEIHGRTTADDIGFARMVSEKKDCIGKAMAARPGLSGPAREQLVGLRPAGAVKQLTAGAHLFEAEAPAMRENDQGYVTSVGFSPTLGEMRALAFLRDGRARHGQTVRMVDHLRGIEALCEVTDPVAFDPEGGRLRG</sequence>
<feature type="domain" description="Aminomethyltransferase C-terminal" evidence="3">
    <location>
        <begin position="884"/>
        <end position="970"/>
    </location>
</feature>
<evidence type="ECO:0000256" key="1">
    <source>
        <dbReference type="ARBA" id="ARBA00023002"/>
    </source>
</evidence>
<feature type="domain" description="SoxA A3" evidence="4">
    <location>
        <begin position="495"/>
        <end position="580"/>
    </location>
</feature>
<dbReference type="NCBIfam" id="TIGR01372">
    <property type="entry name" value="soxA"/>
    <property type="match status" value="1"/>
</dbReference>
<dbReference type="InterPro" id="IPR006222">
    <property type="entry name" value="GCVT_N"/>
</dbReference>
<dbReference type="Proteomes" id="UP001166293">
    <property type="component" value="Unassembled WGS sequence"/>
</dbReference>
<protein>
    <submittedName>
        <fullName evidence="5">Sarcosine oxidase subunit alpha family protein</fullName>
    </submittedName>
</protein>
<gene>
    <name evidence="5" type="ORF">KUH32_11065</name>
</gene>
<dbReference type="InterPro" id="IPR013977">
    <property type="entry name" value="GcvT_C"/>
</dbReference>
<dbReference type="Pfam" id="PF01571">
    <property type="entry name" value="GCV_T"/>
    <property type="match status" value="1"/>
</dbReference>
<accession>A0ABS6N8J8</accession>
<dbReference type="Pfam" id="PF12831">
    <property type="entry name" value="FAD_oxidored"/>
    <property type="match status" value="1"/>
</dbReference>
<dbReference type="InterPro" id="IPR006277">
    <property type="entry name" value="Sarcosine_oxidase_asu"/>
</dbReference>
<reference evidence="5" key="1">
    <citation type="submission" date="2021-06" db="EMBL/GenBank/DDBJ databases">
        <title>Thalassococcus sp. CAU 1522 isolated from sea sand, Republic of Korea.</title>
        <authorList>
            <person name="Kim W."/>
        </authorList>
    </citation>
    <scope>NUCLEOTIDE SEQUENCE</scope>
    <source>
        <strain evidence="5">CAU 1522</strain>
    </source>
</reference>
<dbReference type="PANTHER" id="PTHR43757:SF2">
    <property type="entry name" value="AMINOMETHYLTRANSFERASE, MITOCHONDRIAL"/>
    <property type="match status" value="1"/>
</dbReference>
<dbReference type="PIRSF" id="PIRSF037980">
    <property type="entry name" value="SoxA"/>
    <property type="match status" value="1"/>
</dbReference>
<dbReference type="Pfam" id="PF13510">
    <property type="entry name" value="Fer2_4"/>
    <property type="match status" value="1"/>
</dbReference>
<keyword evidence="1" id="KW-0560">Oxidoreductase</keyword>
<dbReference type="PANTHER" id="PTHR43757">
    <property type="entry name" value="AMINOMETHYLTRANSFERASE"/>
    <property type="match status" value="1"/>
</dbReference>
<evidence type="ECO:0000313" key="6">
    <source>
        <dbReference type="Proteomes" id="UP001166293"/>
    </source>
</evidence>
<proteinExistence type="predicted"/>
<dbReference type="InterPro" id="IPR041117">
    <property type="entry name" value="SoxA_A3"/>
</dbReference>
<organism evidence="5 6">
    <name type="scientific">Thalassococcus arenae</name>
    <dbReference type="NCBI Taxonomy" id="2851652"/>
    <lineage>
        <taxon>Bacteria</taxon>
        <taxon>Pseudomonadati</taxon>
        <taxon>Pseudomonadota</taxon>
        <taxon>Alphaproteobacteria</taxon>
        <taxon>Rhodobacterales</taxon>
        <taxon>Roseobacteraceae</taxon>
        <taxon>Thalassococcus</taxon>
    </lineage>
</organism>
<dbReference type="Pfam" id="PF08669">
    <property type="entry name" value="GCV_T_C"/>
    <property type="match status" value="1"/>
</dbReference>
<dbReference type="InterPro" id="IPR028896">
    <property type="entry name" value="GcvT/YgfZ/DmdA"/>
</dbReference>
<evidence type="ECO:0000259" key="3">
    <source>
        <dbReference type="Pfam" id="PF08669"/>
    </source>
</evidence>
<feature type="domain" description="GCVT N-terminal" evidence="2">
    <location>
        <begin position="595"/>
        <end position="864"/>
    </location>
</feature>
<name>A0ABS6N8J8_9RHOB</name>
<dbReference type="EMBL" id="JAHRWL010000001">
    <property type="protein sequence ID" value="MBV2360318.1"/>
    <property type="molecule type" value="Genomic_DNA"/>
</dbReference>
<comment type="caution">
    <text evidence="5">The sequence shown here is derived from an EMBL/GenBank/DDBJ whole genome shotgun (WGS) entry which is preliminary data.</text>
</comment>
<dbReference type="Pfam" id="PF17806">
    <property type="entry name" value="SO_alpha_A3"/>
    <property type="match status" value="1"/>
</dbReference>
<evidence type="ECO:0000313" key="5">
    <source>
        <dbReference type="EMBL" id="MBV2360318.1"/>
    </source>
</evidence>
<dbReference type="RefSeq" id="WP_217778115.1">
    <property type="nucleotide sequence ID" value="NZ_JAHRWL010000001.1"/>
</dbReference>
<keyword evidence="6" id="KW-1185">Reference proteome</keyword>
<evidence type="ECO:0000259" key="4">
    <source>
        <dbReference type="Pfam" id="PF17806"/>
    </source>
</evidence>